<feature type="transmembrane region" description="Helical" evidence="2">
    <location>
        <begin position="21"/>
        <end position="46"/>
    </location>
</feature>
<evidence type="ECO:0000313" key="3">
    <source>
        <dbReference type="EMBL" id="MBJ7608688.1"/>
    </source>
</evidence>
<dbReference type="AlphaFoldDB" id="A0A934KKX9"/>
<evidence type="ECO:0000256" key="2">
    <source>
        <dbReference type="SAM" id="Phobius"/>
    </source>
</evidence>
<sequence>MARSLWHGGQVPPLAVSPTDVLLVVGLGAAGFVVVTLVCVGVLAMLQLVLPSTDAGAAELDRTDPPPDAEQRGGRARLDAEGDA</sequence>
<accession>A0A934KKX9</accession>
<feature type="compositionally biased region" description="Basic and acidic residues" evidence="1">
    <location>
        <begin position="59"/>
        <end position="84"/>
    </location>
</feature>
<keyword evidence="2" id="KW-0472">Membrane</keyword>
<proteinExistence type="predicted"/>
<dbReference type="Proteomes" id="UP000614410">
    <property type="component" value="Unassembled WGS sequence"/>
</dbReference>
<evidence type="ECO:0000256" key="1">
    <source>
        <dbReference type="SAM" id="MobiDB-lite"/>
    </source>
</evidence>
<evidence type="ECO:0000313" key="4">
    <source>
        <dbReference type="Proteomes" id="UP000614410"/>
    </source>
</evidence>
<comment type="caution">
    <text evidence="3">The sequence shown here is derived from an EMBL/GenBank/DDBJ whole genome shotgun (WGS) entry which is preliminary data.</text>
</comment>
<organism evidence="3 4">
    <name type="scientific">Candidatus Amunia macphersoniae</name>
    <dbReference type="NCBI Taxonomy" id="3127014"/>
    <lineage>
        <taxon>Bacteria</taxon>
        <taxon>Bacillati</taxon>
        <taxon>Candidatus Dormiibacterota</taxon>
        <taxon>Candidatus Dormibacteria</taxon>
        <taxon>Candidatus Aeolococcales</taxon>
        <taxon>Candidatus Aeolococcaceae</taxon>
        <taxon>Candidatus Amunia</taxon>
    </lineage>
</organism>
<gene>
    <name evidence="3" type="ORF">JF887_04550</name>
</gene>
<protein>
    <submittedName>
        <fullName evidence="3">Uncharacterized protein</fullName>
    </submittedName>
</protein>
<keyword evidence="2" id="KW-0812">Transmembrane</keyword>
<name>A0A934KKX9_9BACT</name>
<keyword evidence="2" id="KW-1133">Transmembrane helix</keyword>
<dbReference type="EMBL" id="JAEKNN010000023">
    <property type="protein sequence ID" value="MBJ7608688.1"/>
    <property type="molecule type" value="Genomic_DNA"/>
</dbReference>
<reference evidence="3 4" key="1">
    <citation type="submission" date="2020-10" db="EMBL/GenBank/DDBJ databases">
        <title>Ca. Dormibacterota MAGs.</title>
        <authorList>
            <person name="Montgomery K."/>
        </authorList>
    </citation>
    <scope>NUCLEOTIDE SEQUENCE [LARGE SCALE GENOMIC DNA]</scope>
    <source>
        <strain evidence="3">Mitchell_Peninsula_5</strain>
    </source>
</reference>
<feature type="region of interest" description="Disordered" evidence="1">
    <location>
        <begin position="56"/>
        <end position="84"/>
    </location>
</feature>